<dbReference type="InterPro" id="IPR001375">
    <property type="entry name" value="Peptidase_S9_cat"/>
</dbReference>
<proteinExistence type="predicted"/>
<protein>
    <recommendedName>
        <fullName evidence="1">Peptidase S9 prolyl oligopeptidase catalytic domain-containing protein</fullName>
    </recommendedName>
</protein>
<dbReference type="GO" id="GO:0008236">
    <property type="term" value="F:serine-type peptidase activity"/>
    <property type="evidence" value="ECO:0007669"/>
    <property type="project" value="InterPro"/>
</dbReference>
<keyword evidence="3" id="KW-1185">Reference proteome</keyword>
<feature type="domain" description="Peptidase S9 prolyl oligopeptidase catalytic" evidence="1">
    <location>
        <begin position="245"/>
        <end position="458"/>
    </location>
</feature>
<gene>
    <name evidence="2" type="ORF">LITE_LOCUS13979</name>
</gene>
<dbReference type="PANTHER" id="PTHR47381:SF3">
    <property type="entry name" value="ALPHA_BETA-HYDROLASES SUPERFAMILY PROTEIN"/>
    <property type="match status" value="1"/>
</dbReference>
<reference evidence="2" key="1">
    <citation type="submission" date="2022-08" db="EMBL/GenBank/DDBJ databases">
        <authorList>
            <person name="Gutierrez-Valencia J."/>
        </authorList>
    </citation>
    <scope>NUCLEOTIDE SEQUENCE</scope>
</reference>
<dbReference type="AlphaFoldDB" id="A0AAV0JF11"/>
<sequence>MAPLCCTFYRAVLITFPAIWLFSSSGGGAWTVILPPPRTLTEAASFTRAHHYPDSHVPPLVVIRPSLPQSHHAPVAISPPKQFPFKFPAPSPLFLRRTPPTSDDKKKKKDFGLTPAAATAMDGEDCLIDVHKLRSDFLRVLCSRRTAAVPLAVEQAKPVKHPLFQDEKPPTFSEAMESCPKADIPNLKEKLKEENLHLITEAGEQGRLPILILSLKGGKERKPAVVFLHSTHKNKEWLRPLLEAYASRGYVSIAIDSRYHGERAHNKTTYRDAWDLIKLADYLTQREDIDCTRIGITGESLGGMHAWFGAFADNRYSVVVPIIGVQGFRWAIDNDKWQARVDSIRAVFEEARMDLSKKAIDKEVVEKVWNRIAPALASRLDAPYTVPAMSPRPLLILNGAEDPRCPISGIQTPMLRTLAVYEEANAADKFKVIAEAGIGHQMTKSMVKEASYWFDKYLKQ</sequence>
<dbReference type="Gene3D" id="3.40.50.1820">
    <property type="entry name" value="alpha/beta hydrolase"/>
    <property type="match status" value="1"/>
</dbReference>
<accession>A0AAV0JF11</accession>
<dbReference type="Pfam" id="PF00326">
    <property type="entry name" value="Peptidase_S9"/>
    <property type="match status" value="1"/>
</dbReference>
<dbReference type="EMBL" id="CAMGYJ010000005">
    <property type="protein sequence ID" value="CAI0408492.1"/>
    <property type="molecule type" value="Genomic_DNA"/>
</dbReference>
<dbReference type="PANTHER" id="PTHR47381">
    <property type="entry name" value="ALPHA/BETA-HYDROLASES SUPERFAMILY PROTEIN"/>
    <property type="match status" value="1"/>
</dbReference>
<name>A0AAV0JF11_9ROSI</name>
<comment type="caution">
    <text evidence="2">The sequence shown here is derived from an EMBL/GenBank/DDBJ whole genome shotgun (WGS) entry which is preliminary data.</text>
</comment>
<organism evidence="2 3">
    <name type="scientific">Linum tenue</name>
    <dbReference type="NCBI Taxonomy" id="586396"/>
    <lineage>
        <taxon>Eukaryota</taxon>
        <taxon>Viridiplantae</taxon>
        <taxon>Streptophyta</taxon>
        <taxon>Embryophyta</taxon>
        <taxon>Tracheophyta</taxon>
        <taxon>Spermatophyta</taxon>
        <taxon>Magnoliopsida</taxon>
        <taxon>eudicotyledons</taxon>
        <taxon>Gunneridae</taxon>
        <taxon>Pentapetalae</taxon>
        <taxon>rosids</taxon>
        <taxon>fabids</taxon>
        <taxon>Malpighiales</taxon>
        <taxon>Linaceae</taxon>
        <taxon>Linum</taxon>
    </lineage>
</organism>
<evidence type="ECO:0000313" key="3">
    <source>
        <dbReference type="Proteomes" id="UP001154282"/>
    </source>
</evidence>
<evidence type="ECO:0000313" key="2">
    <source>
        <dbReference type="EMBL" id="CAI0408492.1"/>
    </source>
</evidence>
<dbReference type="SUPFAM" id="SSF53474">
    <property type="entry name" value="alpha/beta-Hydrolases"/>
    <property type="match status" value="1"/>
</dbReference>
<dbReference type="Proteomes" id="UP001154282">
    <property type="component" value="Unassembled WGS sequence"/>
</dbReference>
<dbReference type="GO" id="GO:0006508">
    <property type="term" value="P:proteolysis"/>
    <property type="evidence" value="ECO:0007669"/>
    <property type="project" value="InterPro"/>
</dbReference>
<evidence type="ECO:0000259" key="1">
    <source>
        <dbReference type="Pfam" id="PF00326"/>
    </source>
</evidence>
<dbReference type="InterPro" id="IPR029058">
    <property type="entry name" value="AB_hydrolase_fold"/>
</dbReference>